<keyword evidence="6" id="KW-1185">Reference proteome</keyword>
<reference evidence="5 6" key="1">
    <citation type="journal article" date="2019" name="Int. J. Syst. Evol. Microbiol.">
        <title>The Global Catalogue of Microorganisms (GCM) 10K type strain sequencing project: providing services to taxonomists for standard genome sequencing and annotation.</title>
        <authorList>
            <consortium name="The Broad Institute Genomics Platform"/>
            <consortium name="The Broad Institute Genome Sequencing Center for Infectious Disease"/>
            <person name="Wu L."/>
            <person name="Ma J."/>
        </authorList>
    </citation>
    <scope>NUCLEOTIDE SEQUENCE [LARGE SCALE GENOMIC DNA]</scope>
    <source>
        <strain evidence="5 6">WLHS5</strain>
    </source>
</reference>
<accession>A0ABD5PM30</accession>
<evidence type="ECO:0000313" key="6">
    <source>
        <dbReference type="Proteomes" id="UP001595898"/>
    </source>
</evidence>
<comment type="similarity">
    <text evidence="3">Belongs to the gas vesicle GvpA family.</text>
</comment>
<dbReference type="PANTHER" id="PTHR35344">
    <property type="entry name" value="GAS VESICLE STRUCTURAL PROTEIN 2-RELATED"/>
    <property type="match status" value="1"/>
</dbReference>
<feature type="compositionally biased region" description="Basic and acidic residues" evidence="4">
    <location>
        <begin position="88"/>
        <end position="110"/>
    </location>
</feature>
<dbReference type="RefSeq" id="WP_250139726.1">
    <property type="nucleotide sequence ID" value="NZ_JALIQP010000002.1"/>
</dbReference>
<feature type="compositionally biased region" description="Low complexity" evidence="4">
    <location>
        <begin position="111"/>
        <end position="129"/>
    </location>
</feature>
<keyword evidence="1" id="KW-0304">Gas vesicle</keyword>
<evidence type="ECO:0000256" key="2">
    <source>
        <dbReference type="ARBA" id="ARBA00035108"/>
    </source>
</evidence>
<evidence type="ECO:0000313" key="5">
    <source>
        <dbReference type="EMBL" id="MFC4541570.1"/>
    </source>
</evidence>
<dbReference type="Pfam" id="PF00741">
    <property type="entry name" value="Gas_vesicle"/>
    <property type="match status" value="1"/>
</dbReference>
<gene>
    <name evidence="5" type="primary">gvpM</name>
    <name evidence="5" type="ORF">ACFO5R_06485</name>
</gene>
<sequence>MRPRRDDETFVDVIDVLLRDGIVVRADVIVSVAEIPLVGIKLTAMLAGMETMNEYGVFEEWDARQRRRAISRGQYEGGDSGEQVADDVYDRLTVGHRDGDADADGERAAAESDSSGESGDSSGAVEDDR</sequence>
<protein>
    <submittedName>
        <fullName evidence="5">Gas vesicle protein GvpM</fullName>
    </submittedName>
</protein>
<dbReference type="NCBIfam" id="NF046091">
    <property type="entry name" value="halo_gas_GvpM"/>
    <property type="match status" value="1"/>
</dbReference>
<dbReference type="GO" id="GO:0031411">
    <property type="term" value="C:gas vesicle"/>
    <property type="evidence" value="ECO:0007669"/>
    <property type="project" value="UniProtKB-SubCell"/>
</dbReference>
<dbReference type="InterPro" id="IPR050530">
    <property type="entry name" value="GvpA"/>
</dbReference>
<comment type="subcellular location">
    <subcellularLocation>
        <location evidence="2">Gas vesicle</location>
    </subcellularLocation>
</comment>
<dbReference type="AlphaFoldDB" id="A0ABD5PM30"/>
<dbReference type="InterPro" id="IPR000638">
    <property type="entry name" value="Gas-vesicle_GvpA-like"/>
</dbReference>
<organism evidence="5 6">
    <name type="scientific">Halosolutus amylolyticus</name>
    <dbReference type="NCBI Taxonomy" id="2932267"/>
    <lineage>
        <taxon>Archaea</taxon>
        <taxon>Methanobacteriati</taxon>
        <taxon>Methanobacteriota</taxon>
        <taxon>Stenosarchaea group</taxon>
        <taxon>Halobacteria</taxon>
        <taxon>Halobacteriales</taxon>
        <taxon>Natrialbaceae</taxon>
        <taxon>Halosolutus</taxon>
    </lineage>
</organism>
<evidence type="ECO:0000256" key="1">
    <source>
        <dbReference type="ARBA" id="ARBA00022987"/>
    </source>
</evidence>
<evidence type="ECO:0000256" key="4">
    <source>
        <dbReference type="SAM" id="MobiDB-lite"/>
    </source>
</evidence>
<comment type="caution">
    <text evidence="5">The sequence shown here is derived from an EMBL/GenBank/DDBJ whole genome shotgun (WGS) entry which is preliminary data.</text>
</comment>
<evidence type="ECO:0000256" key="3">
    <source>
        <dbReference type="ARBA" id="ARBA00035646"/>
    </source>
</evidence>
<dbReference type="Proteomes" id="UP001595898">
    <property type="component" value="Unassembled WGS sequence"/>
</dbReference>
<proteinExistence type="inferred from homology"/>
<dbReference type="EMBL" id="JBHSFA010000002">
    <property type="protein sequence ID" value="MFC4541570.1"/>
    <property type="molecule type" value="Genomic_DNA"/>
</dbReference>
<dbReference type="PANTHER" id="PTHR35344:SF4">
    <property type="entry name" value="GAS VESICLE PROTEIN A1"/>
    <property type="match status" value="1"/>
</dbReference>
<feature type="region of interest" description="Disordered" evidence="4">
    <location>
        <begin position="72"/>
        <end position="129"/>
    </location>
</feature>
<name>A0ABD5PM30_9EURY</name>